<dbReference type="GO" id="GO:0006227">
    <property type="term" value="P:dUDP biosynthetic process"/>
    <property type="evidence" value="ECO:0007669"/>
    <property type="project" value="TreeGrafter"/>
</dbReference>
<evidence type="ECO:0000313" key="5">
    <source>
        <dbReference type="EMBL" id="TQV78932.1"/>
    </source>
</evidence>
<evidence type="ECO:0000259" key="4">
    <source>
        <dbReference type="Pfam" id="PF02223"/>
    </source>
</evidence>
<gene>
    <name evidence="5" type="ORF">FKG94_13045</name>
</gene>
<dbReference type="GO" id="GO:0006235">
    <property type="term" value="P:dTTP biosynthetic process"/>
    <property type="evidence" value="ECO:0007669"/>
    <property type="project" value="TreeGrafter"/>
</dbReference>
<name>A0A545TNZ7_9GAMM</name>
<keyword evidence="3" id="KW-0067">ATP-binding</keyword>
<dbReference type="GO" id="GO:0005737">
    <property type="term" value="C:cytoplasm"/>
    <property type="evidence" value="ECO:0007669"/>
    <property type="project" value="TreeGrafter"/>
</dbReference>
<dbReference type="RefSeq" id="WP_142904767.1">
    <property type="nucleotide sequence ID" value="NZ_ML660093.1"/>
</dbReference>
<protein>
    <recommendedName>
        <fullName evidence="4">Thymidylate kinase-like domain-containing protein</fullName>
    </recommendedName>
</protein>
<proteinExistence type="inferred from homology"/>
<dbReference type="GO" id="GO:0004798">
    <property type="term" value="F:dTMP kinase activity"/>
    <property type="evidence" value="ECO:0007669"/>
    <property type="project" value="TreeGrafter"/>
</dbReference>
<organism evidence="5 6">
    <name type="scientific">Exilibacterium tricleocarpae</name>
    <dbReference type="NCBI Taxonomy" id="2591008"/>
    <lineage>
        <taxon>Bacteria</taxon>
        <taxon>Pseudomonadati</taxon>
        <taxon>Pseudomonadota</taxon>
        <taxon>Gammaproteobacteria</taxon>
        <taxon>Cellvibrionales</taxon>
        <taxon>Cellvibrionaceae</taxon>
        <taxon>Exilibacterium</taxon>
    </lineage>
</organism>
<dbReference type="GO" id="GO:0005524">
    <property type="term" value="F:ATP binding"/>
    <property type="evidence" value="ECO:0007669"/>
    <property type="project" value="UniProtKB-KW"/>
</dbReference>
<dbReference type="InterPro" id="IPR027417">
    <property type="entry name" value="P-loop_NTPase"/>
</dbReference>
<evidence type="ECO:0000256" key="1">
    <source>
        <dbReference type="ARBA" id="ARBA00009776"/>
    </source>
</evidence>
<dbReference type="AlphaFoldDB" id="A0A545TNZ7"/>
<accession>A0A545TNZ7</accession>
<keyword evidence="6" id="KW-1185">Reference proteome</keyword>
<dbReference type="GO" id="GO:0006233">
    <property type="term" value="P:dTDP biosynthetic process"/>
    <property type="evidence" value="ECO:0007669"/>
    <property type="project" value="TreeGrafter"/>
</dbReference>
<dbReference type="OrthoDB" id="117677at2"/>
<evidence type="ECO:0000256" key="2">
    <source>
        <dbReference type="ARBA" id="ARBA00022741"/>
    </source>
</evidence>
<evidence type="ECO:0000313" key="6">
    <source>
        <dbReference type="Proteomes" id="UP000319732"/>
    </source>
</evidence>
<reference evidence="5 6" key="1">
    <citation type="submission" date="2019-06" db="EMBL/GenBank/DDBJ databases">
        <title>Whole genome sequence for Cellvibrionaceae sp. R142.</title>
        <authorList>
            <person name="Wang G."/>
        </authorList>
    </citation>
    <scope>NUCLEOTIDE SEQUENCE [LARGE SCALE GENOMIC DNA]</scope>
    <source>
        <strain evidence="5 6">R142</strain>
    </source>
</reference>
<dbReference type="InterPro" id="IPR039430">
    <property type="entry name" value="Thymidylate_kin-like_dom"/>
</dbReference>
<feature type="domain" description="Thymidylate kinase-like" evidence="4">
    <location>
        <begin position="103"/>
        <end position="199"/>
    </location>
</feature>
<comment type="caution">
    <text evidence="5">The sequence shown here is derived from an EMBL/GenBank/DDBJ whole genome shotgun (WGS) entry which is preliminary data.</text>
</comment>
<evidence type="ECO:0000256" key="3">
    <source>
        <dbReference type="ARBA" id="ARBA00022840"/>
    </source>
</evidence>
<dbReference type="PANTHER" id="PTHR10344">
    <property type="entry name" value="THYMIDYLATE KINASE"/>
    <property type="match status" value="1"/>
</dbReference>
<dbReference type="PANTHER" id="PTHR10344:SF4">
    <property type="entry name" value="UMP-CMP KINASE 2, MITOCHONDRIAL"/>
    <property type="match status" value="1"/>
</dbReference>
<dbReference type="Pfam" id="PF02223">
    <property type="entry name" value="Thymidylate_kin"/>
    <property type="match status" value="1"/>
</dbReference>
<dbReference type="Proteomes" id="UP000319732">
    <property type="component" value="Unassembled WGS sequence"/>
</dbReference>
<dbReference type="SUPFAM" id="SSF52540">
    <property type="entry name" value="P-loop containing nucleoside triphosphate hydrolases"/>
    <property type="match status" value="1"/>
</dbReference>
<sequence length="218" mass="24797">MLIAIVGTDGAGKSTQIEILKHSLTRLGLNTVVLDKWDALDCEKIHECRFISTPLRDFKNCVTEMDNRSRALFIFWLLGVTLKTRDTESGGTVHISDGYWMKHAASEIVYGADNDWIMNIVSDFPTPDLTLYIDIDPHVALARKKDFTSYECGKDNTNAKLSFLNHQFKIKKILNTWCTDYKWTRIDAGKEVFEVQEAIMNEISSLAPRHLVPQITVS</sequence>
<dbReference type="EMBL" id="VHSG01000012">
    <property type="protein sequence ID" value="TQV78932.1"/>
    <property type="molecule type" value="Genomic_DNA"/>
</dbReference>
<keyword evidence="2" id="KW-0547">Nucleotide-binding</keyword>
<dbReference type="Gene3D" id="3.40.50.300">
    <property type="entry name" value="P-loop containing nucleotide triphosphate hydrolases"/>
    <property type="match status" value="1"/>
</dbReference>
<comment type="similarity">
    <text evidence="1">Belongs to the thymidylate kinase family.</text>
</comment>